<protein>
    <recommendedName>
        <fullName evidence="3">Protein kinase domain-containing protein</fullName>
    </recommendedName>
</protein>
<dbReference type="RefSeq" id="XP_005645869.1">
    <property type="nucleotide sequence ID" value="XM_005645812.1"/>
</dbReference>
<dbReference type="SUPFAM" id="SSF56112">
    <property type="entry name" value="Protein kinase-like (PK-like)"/>
    <property type="match status" value="1"/>
</dbReference>
<comment type="caution">
    <text evidence="1">The sequence shown here is derived from an EMBL/GenBank/DDBJ whole genome shotgun (WGS) entry which is preliminary data.</text>
</comment>
<dbReference type="eggNOG" id="ENOG502S2IR">
    <property type="taxonomic scope" value="Eukaryota"/>
</dbReference>
<evidence type="ECO:0000313" key="1">
    <source>
        <dbReference type="EMBL" id="EIE21325.1"/>
    </source>
</evidence>
<proteinExistence type="predicted"/>
<dbReference type="GeneID" id="17039310"/>
<dbReference type="OrthoDB" id="566626at2759"/>
<dbReference type="Gene3D" id="1.10.510.10">
    <property type="entry name" value="Transferase(Phosphotransferase) domain 1"/>
    <property type="match status" value="1"/>
</dbReference>
<dbReference type="KEGG" id="csl:COCSUDRAFT_66834"/>
<dbReference type="InterPro" id="IPR011009">
    <property type="entry name" value="Kinase-like_dom_sf"/>
</dbReference>
<accession>I0YSF6</accession>
<reference evidence="1 2" key="1">
    <citation type="journal article" date="2012" name="Genome Biol.">
        <title>The genome of the polar eukaryotic microalga coccomyxa subellipsoidea reveals traits of cold adaptation.</title>
        <authorList>
            <person name="Blanc G."/>
            <person name="Agarkova I."/>
            <person name="Grimwood J."/>
            <person name="Kuo A."/>
            <person name="Brueggeman A."/>
            <person name="Dunigan D."/>
            <person name="Gurnon J."/>
            <person name="Ladunga I."/>
            <person name="Lindquist E."/>
            <person name="Lucas S."/>
            <person name="Pangilinan J."/>
            <person name="Proschold T."/>
            <person name="Salamov A."/>
            <person name="Schmutz J."/>
            <person name="Weeks D."/>
            <person name="Yamada T."/>
            <person name="Claverie J.M."/>
            <person name="Grigoriev I."/>
            <person name="Van Etten J."/>
            <person name="Lomsadze A."/>
            <person name="Borodovsky M."/>
        </authorList>
    </citation>
    <scope>NUCLEOTIDE SEQUENCE [LARGE SCALE GENOMIC DNA]</scope>
    <source>
        <strain evidence="1 2">C-169</strain>
    </source>
</reference>
<sequence>MAYGEVPYIFAHAAAGSKVQLGLIMASGEVDWMSVLDLSEPCDRALFVSALVAMVRIIRRLVQSLPAEEFRRTILQPIDRGHGVTIQFLTDRVRKTIIDFPLWSSNHAPQSSAESAFDVLTSVYDVCNTTSGALVRTMMAPTLSRTGTYRVEMQLCGPPARPRTAEHVISLAKACCTGAAELHGAGLVHREFRLSNVVRSGRSEGSYTVIDMEHAGRAGLVWSLEPLLDWDQGTLDEDGRYDTSSDVYQIGKMLRTVSSGMQMPGRFDEVVKRMLQKSITAEQARQMLP</sequence>
<name>I0YSF6_COCSC</name>
<evidence type="ECO:0008006" key="3">
    <source>
        <dbReference type="Google" id="ProtNLM"/>
    </source>
</evidence>
<dbReference type="AlphaFoldDB" id="I0YSF6"/>
<organism evidence="1 2">
    <name type="scientific">Coccomyxa subellipsoidea (strain C-169)</name>
    <name type="common">Green microalga</name>
    <dbReference type="NCBI Taxonomy" id="574566"/>
    <lineage>
        <taxon>Eukaryota</taxon>
        <taxon>Viridiplantae</taxon>
        <taxon>Chlorophyta</taxon>
        <taxon>core chlorophytes</taxon>
        <taxon>Trebouxiophyceae</taxon>
        <taxon>Trebouxiophyceae incertae sedis</taxon>
        <taxon>Coccomyxaceae</taxon>
        <taxon>Coccomyxa</taxon>
        <taxon>Coccomyxa subellipsoidea</taxon>
    </lineage>
</organism>
<dbReference type="Proteomes" id="UP000007264">
    <property type="component" value="Unassembled WGS sequence"/>
</dbReference>
<evidence type="ECO:0000313" key="2">
    <source>
        <dbReference type="Proteomes" id="UP000007264"/>
    </source>
</evidence>
<gene>
    <name evidence="1" type="ORF">COCSUDRAFT_66834</name>
</gene>
<dbReference type="EMBL" id="AGSI01000012">
    <property type="protein sequence ID" value="EIE21325.1"/>
    <property type="molecule type" value="Genomic_DNA"/>
</dbReference>
<keyword evidence="2" id="KW-1185">Reference proteome</keyword>